<evidence type="ECO:0000313" key="9">
    <source>
        <dbReference type="EMBL" id="MCM1988611.1"/>
    </source>
</evidence>
<comment type="similarity">
    <text evidence="2">Belongs to the amino acid-polyamine-organocation (APC) superfamily. Spore germination protein (SGP) (TC 2.A.3.9) family.</text>
</comment>
<keyword evidence="4" id="KW-0309">Germination</keyword>
<feature type="transmembrane region" description="Helical" evidence="8">
    <location>
        <begin position="300"/>
        <end position="322"/>
    </location>
</feature>
<feature type="transmembrane region" description="Helical" evidence="8">
    <location>
        <begin position="12"/>
        <end position="30"/>
    </location>
</feature>
<evidence type="ECO:0000313" key="10">
    <source>
        <dbReference type="Proteomes" id="UP001056429"/>
    </source>
</evidence>
<dbReference type="NCBIfam" id="TIGR00912">
    <property type="entry name" value="2A0309"/>
    <property type="match status" value="1"/>
</dbReference>
<dbReference type="PANTHER" id="PTHR34975:SF2">
    <property type="entry name" value="SPORE GERMINATION PROTEIN A2"/>
    <property type="match status" value="1"/>
</dbReference>
<reference evidence="9" key="1">
    <citation type="journal article" date="2021" name="mSystems">
        <title>Bacteria and Archaea Synergistically Convert Glycine Betaine to Biogenic Methane in the Formosa Cold Seep of the South China Sea.</title>
        <authorList>
            <person name="Li L."/>
            <person name="Zhang W."/>
            <person name="Zhang S."/>
            <person name="Song L."/>
            <person name="Sun Q."/>
            <person name="Zhang H."/>
            <person name="Xiang H."/>
            <person name="Dong X."/>
        </authorList>
    </citation>
    <scope>NUCLEOTIDE SEQUENCE</scope>
    <source>
        <strain evidence="9">ZWT</strain>
    </source>
</reference>
<evidence type="ECO:0000256" key="6">
    <source>
        <dbReference type="ARBA" id="ARBA00022989"/>
    </source>
</evidence>
<sequence length="367" mass="41553">MKKEVISDKQGISLMILFIIGTSIIYASGIKAKQDMWIAIILSLLTAFPLAMMCARLHYIFPGKTLFDICELCFGRFIGKLITALYIWFIFHTGVSVILNLNIFITTVSLFNTPRIVPLTCIIMLCAWVAKEGIEVLGRWSSLFAIIFITFIISTALFLTPQMKINNILPVLNNGMKPVLNGAFGTYCFPFTQIVVFLAAFSNFESKKSPFKIYFKSLLIGGIFILLLSLMNILILGIDTASRVYYPSYESALRVDIGELLQRVEIIISAGFVIGAFVKGSIYLLATCKGISKLFNCRDYRFIVIPVALLMISFSTYSYNSIMDYFYWILEEWTLYYALPFQMIVPVIIWIFAEIKSKRLLSNSNGT</sequence>
<dbReference type="GO" id="GO:0016020">
    <property type="term" value="C:membrane"/>
    <property type="evidence" value="ECO:0007669"/>
    <property type="project" value="UniProtKB-SubCell"/>
</dbReference>
<keyword evidence="3" id="KW-0813">Transport</keyword>
<evidence type="ECO:0000256" key="3">
    <source>
        <dbReference type="ARBA" id="ARBA00022448"/>
    </source>
</evidence>
<evidence type="ECO:0000256" key="8">
    <source>
        <dbReference type="SAM" id="Phobius"/>
    </source>
</evidence>
<accession>A0A9J6NWI8</accession>
<evidence type="ECO:0000256" key="1">
    <source>
        <dbReference type="ARBA" id="ARBA00004141"/>
    </source>
</evidence>
<dbReference type="InterPro" id="IPR004761">
    <property type="entry name" value="Spore_GerAB"/>
</dbReference>
<name>A0A9J6NWI8_9CLOT</name>
<dbReference type="Pfam" id="PF03845">
    <property type="entry name" value="Spore_permease"/>
    <property type="match status" value="1"/>
</dbReference>
<evidence type="ECO:0000256" key="2">
    <source>
        <dbReference type="ARBA" id="ARBA00007998"/>
    </source>
</evidence>
<dbReference type="Proteomes" id="UP001056429">
    <property type="component" value="Unassembled WGS sequence"/>
</dbReference>
<organism evidence="9 10">
    <name type="scientific">Oceanirhabdus seepicola</name>
    <dbReference type="NCBI Taxonomy" id="2828781"/>
    <lineage>
        <taxon>Bacteria</taxon>
        <taxon>Bacillati</taxon>
        <taxon>Bacillota</taxon>
        <taxon>Clostridia</taxon>
        <taxon>Eubacteriales</taxon>
        <taxon>Clostridiaceae</taxon>
        <taxon>Oceanirhabdus</taxon>
    </lineage>
</organism>
<proteinExistence type="inferred from homology"/>
<feature type="transmembrane region" description="Helical" evidence="8">
    <location>
        <begin position="213"/>
        <end position="238"/>
    </location>
</feature>
<dbReference type="GO" id="GO:0009847">
    <property type="term" value="P:spore germination"/>
    <property type="evidence" value="ECO:0007669"/>
    <property type="project" value="InterPro"/>
</dbReference>
<feature type="transmembrane region" description="Helical" evidence="8">
    <location>
        <begin position="85"/>
        <end position="105"/>
    </location>
</feature>
<feature type="transmembrane region" description="Helical" evidence="8">
    <location>
        <begin position="266"/>
        <end position="288"/>
    </location>
</feature>
<dbReference type="RefSeq" id="WP_250857483.1">
    <property type="nucleotide sequence ID" value="NZ_JAGSOJ010000001.1"/>
</dbReference>
<keyword evidence="6 8" id="KW-1133">Transmembrane helix</keyword>
<feature type="transmembrane region" description="Helical" evidence="8">
    <location>
        <begin position="334"/>
        <end position="353"/>
    </location>
</feature>
<evidence type="ECO:0000256" key="4">
    <source>
        <dbReference type="ARBA" id="ARBA00022544"/>
    </source>
</evidence>
<comment type="caution">
    <text evidence="9">The sequence shown here is derived from an EMBL/GenBank/DDBJ whole genome shotgun (WGS) entry which is preliminary data.</text>
</comment>
<keyword evidence="5 8" id="KW-0812">Transmembrane</keyword>
<keyword evidence="10" id="KW-1185">Reference proteome</keyword>
<keyword evidence="7 8" id="KW-0472">Membrane</keyword>
<feature type="transmembrane region" description="Helical" evidence="8">
    <location>
        <begin position="179"/>
        <end position="201"/>
    </location>
</feature>
<evidence type="ECO:0000256" key="5">
    <source>
        <dbReference type="ARBA" id="ARBA00022692"/>
    </source>
</evidence>
<protein>
    <submittedName>
        <fullName evidence="9">Endospore germination permease</fullName>
    </submittedName>
</protein>
<comment type="subcellular location">
    <subcellularLocation>
        <location evidence="1">Membrane</location>
        <topology evidence="1">Multi-pass membrane protein</topology>
    </subcellularLocation>
</comment>
<gene>
    <name evidence="9" type="ORF">KDK92_02585</name>
</gene>
<feature type="transmembrane region" description="Helical" evidence="8">
    <location>
        <begin position="36"/>
        <end position="55"/>
    </location>
</feature>
<dbReference type="PANTHER" id="PTHR34975">
    <property type="entry name" value="SPORE GERMINATION PROTEIN A2"/>
    <property type="match status" value="1"/>
</dbReference>
<dbReference type="AlphaFoldDB" id="A0A9J6NWI8"/>
<reference evidence="9" key="2">
    <citation type="submission" date="2021-04" db="EMBL/GenBank/DDBJ databases">
        <authorList>
            <person name="Dong X."/>
        </authorList>
    </citation>
    <scope>NUCLEOTIDE SEQUENCE</scope>
    <source>
        <strain evidence="9">ZWT</strain>
    </source>
</reference>
<evidence type="ECO:0000256" key="7">
    <source>
        <dbReference type="ARBA" id="ARBA00023136"/>
    </source>
</evidence>
<feature type="transmembrane region" description="Helical" evidence="8">
    <location>
        <begin position="142"/>
        <end position="159"/>
    </location>
</feature>
<feature type="transmembrane region" description="Helical" evidence="8">
    <location>
        <begin position="111"/>
        <end position="130"/>
    </location>
</feature>
<dbReference type="EMBL" id="JAGSOJ010000001">
    <property type="protein sequence ID" value="MCM1988611.1"/>
    <property type="molecule type" value="Genomic_DNA"/>
</dbReference>